<keyword evidence="3" id="KW-1185">Reference proteome</keyword>
<feature type="non-terminal residue" evidence="2">
    <location>
        <position position="1"/>
    </location>
</feature>
<evidence type="ECO:0000256" key="1">
    <source>
        <dbReference type="SAM" id="Phobius"/>
    </source>
</evidence>
<evidence type="ECO:0000313" key="3">
    <source>
        <dbReference type="Proteomes" id="UP000800200"/>
    </source>
</evidence>
<dbReference type="Proteomes" id="UP000800200">
    <property type="component" value="Unassembled WGS sequence"/>
</dbReference>
<dbReference type="AlphaFoldDB" id="A0A6A6DLR2"/>
<organism evidence="2 3">
    <name type="scientific">Zopfia rhizophila CBS 207.26</name>
    <dbReference type="NCBI Taxonomy" id="1314779"/>
    <lineage>
        <taxon>Eukaryota</taxon>
        <taxon>Fungi</taxon>
        <taxon>Dikarya</taxon>
        <taxon>Ascomycota</taxon>
        <taxon>Pezizomycotina</taxon>
        <taxon>Dothideomycetes</taxon>
        <taxon>Dothideomycetes incertae sedis</taxon>
        <taxon>Zopfiaceae</taxon>
        <taxon>Zopfia</taxon>
    </lineage>
</organism>
<evidence type="ECO:0000313" key="2">
    <source>
        <dbReference type="EMBL" id="KAF2180411.1"/>
    </source>
</evidence>
<keyword evidence="1" id="KW-0812">Transmembrane</keyword>
<dbReference type="EMBL" id="ML994658">
    <property type="protein sequence ID" value="KAF2180411.1"/>
    <property type="molecule type" value="Genomic_DNA"/>
</dbReference>
<name>A0A6A6DLR2_9PEZI</name>
<keyword evidence="1" id="KW-0472">Membrane</keyword>
<proteinExistence type="predicted"/>
<reference evidence="2" key="1">
    <citation type="journal article" date="2020" name="Stud. Mycol.">
        <title>101 Dothideomycetes genomes: a test case for predicting lifestyles and emergence of pathogens.</title>
        <authorList>
            <person name="Haridas S."/>
            <person name="Albert R."/>
            <person name="Binder M."/>
            <person name="Bloem J."/>
            <person name="Labutti K."/>
            <person name="Salamov A."/>
            <person name="Andreopoulos B."/>
            <person name="Baker S."/>
            <person name="Barry K."/>
            <person name="Bills G."/>
            <person name="Bluhm B."/>
            <person name="Cannon C."/>
            <person name="Castanera R."/>
            <person name="Culley D."/>
            <person name="Daum C."/>
            <person name="Ezra D."/>
            <person name="Gonzalez J."/>
            <person name="Henrissat B."/>
            <person name="Kuo A."/>
            <person name="Liang C."/>
            <person name="Lipzen A."/>
            <person name="Lutzoni F."/>
            <person name="Magnuson J."/>
            <person name="Mondo S."/>
            <person name="Nolan M."/>
            <person name="Ohm R."/>
            <person name="Pangilinan J."/>
            <person name="Park H.-J."/>
            <person name="Ramirez L."/>
            <person name="Alfaro M."/>
            <person name="Sun H."/>
            <person name="Tritt A."/>
            <person name="Yoshinaga Y."/>
            <person name="Zwiers L.-H."/>
            <person name="Turgeon B."/>
            <person name="Goodwin S."/>
            <person name="Spatafora J."/>
            <person name="Crous P."/>
            <person name="Grigoriev I."/>
        </authorList>
    </citation>
    <scope>NUCLEOTIDE SEQUENCE</scope>
    <source>
        <strain evidence="2">CBS 207.26</strain>
    </source>
</reference>
<protein>
    <submittedName>
        <fullName evidence="2">Uncharacterized protein</fullName>
    </submittedName>
</protein>
<accession>A0A6A6DLR2</accession>
<gene>
    <name evidence="2" type="ORF">K469DRAFT_639867</name>
</gene>
<sequence>TISFHSPFITVSEIEPYCGECDGRYAHQRQRCYFTRPAQCDLATTSPIPADRPERQPLRWPTRSGHGLRLATVVFHITPPCLQASTKCPSPVFPCFPVFILISFIHIGVWNLERY</sequence>
<feature type="non-terminal residue" evidence="2">
    <location>
        <position position="115"/>
    </location>
</feature>
<keyword evidence="1" id="KW-1133">Transmembrane helix</keyword>
<feature type="transmembrane region" description="Helical" evidence="1">
    <location>
        <begin position="91"/>
        <end position="112"/>
    </location>
</feature>